<organism evidence="1">
    <name type="scientific">Conus textile</name>
    <name type="common">Cloth-of-gold cone</name>
    <dbReference type="NCBI Taxonomy" id="6494"/>
    <lineage>
        <taxon>Eukaryota</taxon>
        <taxon>Metazoa</taxon>
        <taxon>Spiralia</taxon>
        <taxon>Lophotrochozoa</taxon>
        <taxon>Mollusca</taxon>
        <taxon>Gastropoda</taxon>
        <taxon>Caenogastropoda</taxon>
        <taxon>Neogastropoda</taxon>
        <taxon>Conoidea</taxon>
        <taxon>Conidae</taxon>
        <taxon>Conus</taxon>
        <taxon>Cylinder</taxon>
    </lineage>
</organism>
<accession>I1YB84</accession>
<name>I1YB84_CONTE</name>
<dbReference type="AlphaFoldDB" id="I1YB84"/>
<dbReference type="EMBL" id="JF510985">
    <property type="protein sequence ID" value="AFI99293.1"/>
    <property type="molecule type" value="Genomic_DNA"/>
</dbReference>
<evidence type="ECO:0000313" key="1">
    <source>
        <dbReference type="EMBL" id="AFI99293.1"/>
    </source>
</evidence>
<feature type="non-terminal residue" evidence="1">
    <location>
        <position position="1"/>
    </location>
</feature>
<protein>
    <submittedName>
        <fullName evidence="1">M superfamily MLKM group conopeptide</fullName>
    </submittedName>
</protein>
<sequence length="51" mass="5488">TRCCPWDLCDHPSCGCCRDSVLFLSTGRDAVLGMCATTRVVVAAVTLFSFC</sequence>
<reference evidence="1" key="1">
    <citation type="journal article" date="2013" name="Toxicon">
        <title>Characterizing the evolution and functions of the M-superfamily conotoxins.</title>
        <authorList>
            <person name="Zhou M."/>
            <person name="Wang L."/>
            <person name="Wu Y."/>
            <person name="Zhu X."/>
            <person name="Feng Y."/>
            <person name="Chen Z."/>
            <person name="Li Y."/>
            <person name="Sun D."/>
            <person name="Ren Z."/>
            <person name="Xu A."/>
        </authorList>
    </citation>
    <scope>NUCLEOTIDE SEQUENCE</scope>
    <source>
        <strain evidence="1">Tx3-G03</strain>
    </source>
</reference>
<proteinExistence type="predicted"/>